<sequence length="234" mass="26667">MWKLYLSICTALFLLVLPFPMGAEASVDSNESIKEHLERVNNESDATKKSEENMEEDTALVPEENTSQDSKSSGVSITAWDYIKMIFALLFVIALLYGLLRFLNKRNRSFQHNQLIHNLGGVGMGQGKSIQLMQVGNSLYLVGIGENINLLKEITDPQEIEELTKIYEDKLGSGPTLPHVMELMNKVIKNKNSSTKNNENPSFNETFQKKLEDIKRDRSEVLKDWKTKERKNNE</sequence>
<gene>
    <name evidence="9" type="ORF">H9650_01050</name>
</gene>
<evidence type="ECO:0000313" key="10">
    <source>
        <dbReference type="Proteomes" id="UP000640786"/>
    </source>
</evidence>
<evidence type="ECO:0000256" key="4">
    <source>
        <dbReference type="ARBA" id="ARBA00022989"/>
    </source>
</evidence>
<keyword evidence="9" id="KW-0282">Flagellum</keyword>
<feature type="transmembrane region" description="Helical" evidence="7">
    <location>
        <begin position="82"/>
        <end position="100"/>
    </location>
</feature>
<dbReference type="Proteomes" id="UP000640786">
    <property type="component" value="Unassembled WGS sequence"/>
</dbReference>
<feature type="chain" id="PRO_5047013383" evidence="8">
    <location>
        <begin position="26"/>
        <end position="234"/>
    </location>
</feature>
<reference evidence="9 10" key="1">
    <citation type="submission" date="2020-08" db="EMBL/GenBank/DDBJ databases">
        <title>A Genomic Blueprint of the Chicken Gut Microbiome.</title>
        <authorList>
            <person name="Gilroy R."/>
            <person name="Ravi A."/>
            <person name="Getino M."/>
            <person name="Pursley I."/>
            <person name="Horton D.L."/>
            <person name="Alikhan N.-F."/>
            <person name="Baker D."/>
            <person name="Gharbi K."/>
            <person name="Hall N."/>
            <person name="Watson M."/>
            <person name="Adriaenssens E.M."/>
            <person name="Foster-Nyarko E."/>
            <person name="Jarju S."/>
            <person name="Secka A."/>
            <person name="Antonio M."/>
            <person name="Oren A."/>
            <person name="Chaudhuri R."/>
            <person name="La Ragione R.M."/>
            <person name="Hildebrand F."/>
            <person name="Pallen M.J."/>
        </authorList>
    </citation>
    <scope>NUCLEOTIDE SEQUENCE [LARGE SCALE GENOMIC DNA]</scope>
    <source>
        <strain evidence="9 10">Sa2BUA9</strain>
    </source>
</reference>
<evidence type="ECO:0000256" key="8">
    <source>
        <dbReference type="SAM" id="SignalP"/>
    </source>
</evidence>
<proteinExistence type="predicted"/>
<protein>
    <submittedName>
        <fullName evidence="9">Flagellar biosynthetic protein FliO</fullName>
    </submittedName>
</protein>
<evidence type="ECO:0000313" key="9">
    <source>
        <dbReference type="EMBL" id="MBD7942685.1"/>
    </source>
</evidence>
<keyword evidence="5 7" id="KW-0472">Membrane</keyword>
<keyword evidence="4 7" id="KW-1133">Transmembrane helix</keyword>
<organism evidence="9 10">
    <name type="scientific">Psychrobacillus faecigallinarum</name>
    <dbReference type="NCBI Taxonomy" id="2762235"/>
    <lineage>
        <taxon>Bacteria</taxon>
        <taxon>Bacillati</taxon>
        <taxon>Bacillota</taxon>
        <taxon>Bacilli</taxon>
        <taxon>Bacillales</taxon>
        <taxon>Bacillaceae</taxon>
        <taxon>Psychrobacillus</taxon>
    </lineage>
</organism>
<dbReference type="InterPro" id="IPR022781">
    <property type="entry name" value="Flagellar_biosynth_FliO"/>
</dbReference>
<feature type="compositionally biased region" description="Basic and acidic residues" evidence="6">
    <location>
        <begin position="38"/>
        <end position="52"/>
    </location>
</feature>
<evidence type="ECO:0000256" key="5">
    <source>
        <dbReference type="ARBA" id="ARBA00023136"/>
    </source>
</evidence>
<feature type="compositionally biased region" description="Low complexity" evidence="6">
    <location>
        <begin position="191"/>
        <end position="202"/>
    </location>
</feature>
<dbReference type="Pfam" id="PF04347">
    <property type="entry name" value="FliO"/>
    <property type="match status" value="1"/>
</dbReference>
<feature type="signal peptide" evidence="8">
    <location>
        <begin position="1"/>
        <end position="25"/>
    </location>
</feature>
<evidence type="ECO:0000256" key="3">
    <source>
        <dbReference type="ARBA" id="ARBA00022692"/>
    </source>
</evidence>
<keyword evidence="8" id="KW-0732">Signal</keyword>
<feature type="region of interest" description="Disordered" evidence="6">
    <location>
        <begin position="38"/>
        <end position="72"/>
    </location>
</feature>
<evidence type="ECO:0000256" key="7">
    <source>
        <dbReference type="SAM" id="Phobius"/>
    </source>
</evidence>
<evidence type="ECO:0000256" key="6">
    <source>
        <dbReference type="SAM" id="MobiDB-lite"/>
    </source>
</evidence>
<comment type="caution">
    <text evidence="9">The sequence shown here is derived from an EMBL/GenBank/DDBJ whole genome shotgun (WGS) entry which is preliminary data.</text>
</comment>
<keyword evidence="10" id="KW-1185">Reference proteome</keyword>
<keyword evidence="9" id="KW-0966">Cell projection</keyword>
<evidence type="ECO:0000256" key="2">
    <source>
        <dbReference type="ARBA" id="ARBA00022475"/>
    </source>
</evidence>
<dbReference type="RefSeq" id="WP_191696381.1">
    <property type="nucleotide sequence ID" value="NZ_JACSQO010000001.1"/>
</dbReference>
<keyword evidence="3 7" id="KW-0812">Transmembrane</keyword>
<keyword evidence="2" id="KW-1003">Cell membrane</keyword>
<dbReference type="EMBL" id="JACSQO010000001">
    <property type="protein sequence ID" value="MBD7942685.1"/>
    <property type="molecule type" value="Genomic_DNA"/>
</dbReference>
<name>A0ABR8R4I3_9BACI</name>
<comment type="subcellular location">
    <subcellularLocation>
        <location evidence="1">Cell membrane</location>
    </subcellularLocation>
</comment>
<accession>A0ABR8R4I3</accession>
<evidence type="ECO:0000256" key="1">
    <source>
        <dbReference type="ARBA" id="ARBA00004236"/>
    </source>
</evidence>
<feature type="region of interest" description="Disordered" evidence="6">
    <location>
        <begin position="191"/>
        <end position="210"/>
    </location>
</feature>
<keyword evidence="9" id="KW-0969">Cilium</keyword>